<dbReference type="InterPro" id="IPR001789">
    <property type="entry name" value="Sig_transdc_resp-reg_receiver"/>
</dbReference>
<dbReference type="Proteomes" id="UP000316609">
    <property type="component" value="Unassembled WGS sequence"/>
</dbReference>
<dbReference type="AlphaFoldDB" id="A0A538TXC8"/>
<comment type="caution">
    <text evidence="4">The sequence shown here is derived from an EMBL/GenBank/DDBJ whole genome shotgun (WGS) entry which is preliminary data.</text>
</comment>
<dbReference type="GO" id="GO:0000160">
    <property type="term" value="P:phosphorelay signal transduction system"/>
    <property type="evidence" value="ECO:0007669"/>
    <property type="project" value="InterPro"/>
</dbReference>
<dbReference type="PROSITE" id="PS50110">
    <property type="entry name" value="RESPONSE_REGULATORY"/>
    <property type="match status" value="1"/>
</dbReference>
<evidence type="ECO:0000313" key="5">
    <source>
        <dbReference type="Proteomes" id="UP000316609"/>
    </source>
</evidence>
<feature type="domain" description="Response regulatory" evidence="3">
    <location>
        <begin position="74"/>
        <end position="195"/>
    </location>
</feature>
<feature type="modified residue" description="4-aspartylphosphate" evidence="2">
    <location>
        <position position="125"/>
    </location>
</feature>
<dbReference type="PANTHER" id="PTHR44591:SF21">
    <property type="entry name" value="TWO-COMPONENT RESPONSE REGULATOR"/>
    <property type="match status" value="1"/>
</dbReference>
<feature type="non-terminal residue" evidence="4">
    <location>
        <position position="1"/>
    </location>
</feature>
<dbReference type="InterPro" id="IPR050595">
    <property type="entry name" value="Bact_response_regulator"/>
</dbReference>
<reference evidence="4 5" key="1">
    <citation type="journal article" date="2019" name="Nat. Microbiol.">
        <title>Mediterranean grassland soil C-N compound turnover is dependent on rainfall and depth, and is mediated by genomically divergent microorganisms.</title>
        <authorList>
            <person name="Diamond S."/>
            <person name="Andeer P.F."/>
            <person name="Li Z."/>
            <person name="Crits-Christoph A."/>
            <person name="Burstein D."/>
            <person name="Anantharaman K."/>
            <person name="Lane K.R."/>
            <person name="Thomas B.C."/>
            <person name="Pan C."/>
            <person name="Northen T.R."/>
            <person name="Banfield J.F."/>
        </authorList>
    </citation>
    <scope>NUCLEOTIDE SEQUENCE [LARGE SCALE GENOMIC DNA]</scope>
    <source>
        <strain evidence="4">WS_8</strain>
    </source>
</reference>
<evidence type="ECO:0000259" key="3">
    <source>
        <dbReference type="PROSITE" id="PS50110"/>
    </source>
</evidence>
<evidence type="ECO:0000256" key="1">
    <source>
        <dbReference type="ARBA" id="ARBA00022553"/>
    </source>
</evidence>
<name>A0A538TXC8_UNCEI</name>
<protein>
    <submittedName>
        <fullName evidence="4">Response regulator</fullName>
    </submittedName>
</protein>
<dbReference type="Pfam" id="PF00072">
    <property type="entry name" value="Response_reg"/>
    <property type="match status" value="1"/>
</dbReference>
<dbReference type="InterPro" id="IPR011006">
    <property type="entry name" value="CheY-like_superfamily"/>
</dbReference>
<dbReference type="SMART" id="SM00448">
    <property type="entry name" value="REC"/>
    <property type="match status" value="1"/>
</dbReference>
<organism evidence="4 5">
    <name type="scientific">Eiseniibacteriota bacterium</name>
    <dbReference type="NCBI Taxonomy" id="2212470"/>
    <lineage>
        <taxon>Bacteria</taxon>
        <taxon>Candidatus Eiseniibacteriota</taxon>
    </lineage>
</organism>
<dbReference type="EMBL" id="VBOY01000013">
    <property type="protein sequence ID" value="TMQ68261.1"/>
    <property type="molecule type" value="Genomic_DNA"/>
</dbReference>
<sequence length="211" mass="23357">LRTGWDLGERLASDPETRHIPFVFVTGFDQQVRDRLQNNVFAQRPKHLVKPIDGATLVAAIEEVVGAIGSRQVRILMADDDASVAAFVRKVLPEGRFHLDLASNGEECLHILRTQPRGFDLLLLDLMMPGVSGYDVLRQMALSGTSASLPVLVLTNYPEPRTDEERQLLEHGMVLDIVSKTAVHENPSLLAHVVEWHVEVAGDREGLEEAA</sequence>
<keyword evidence="1 2" id="KW-0597">Phosphoprotein</keyword>
<gene>
    <name evidence="4" type="ORF">E6K78_01915</name>
</gene>
<evidence type="ECO:0000256" key="2">
    <source>
        <dbReference type="PROSITE-ProRule" id="PRU00169"/>
    </source>
</evidence>
<dbReference type="SUPFAM" id="SSF52172">
    <property type="entry name" value="CheY-like"/>
    <property type="match status" value="2"/>
</dbReference>
<evidence type="ECO:0000313" key="4">
    <source>
        <dbReference type="EMBL" id="TMQ68261.1"/>
    </source>
</evidence>
<dbReference type="PANTHER" id="PTHR44591">
    <property type="entry name" value="STRESS RESPONSE REGULATOR PROTEIN 1"/>
    <property type="match status" value="1"/>
</dbReference>
<accession>A0A538TXC8</accession>
<dbReference type="Gene3D" id="3.40.50.2300">
    <property type="match status" value="2"/>
</dbReference>
<proteinExistence type="predicted"/>